<gene>
    <name evidence="1" type="ORF">EK0264_07270</name>
</gene>
<dbReference type="AlphaFoldDB" id="A0A7L4YMN1"/>
<protein>
    <submittedName>
        <fullName evidence="1">Uncharacterized protein</fullName>
    </submittedName>
</protein>
<evidence type="ECO:0000313" key="1">
    <source>
        <dbReference type="EMBL" id="QHC00094.1"/>
    </source>
</evidence>
<dbReference type="EMBL" id="CP047156">
    <property type="protein sequence ID" value="QHC00094.1"/>
    <property type="molecule type" value="Genomic_DNA"/>
</dbReference>
<dbReference type="Pfam" id="PF19941">
    <property type="entry name" value="DUF6403"/>
    <property type="match status" value="1"/>
</dbReference>
<dbReference type="InParanoid" id="A0A7L4YMN1"/>
<evidence type="ECO:0000313" key="2">
    <source>
        <dbReference type="Proteomes" id="UP000463857"/>
    </source>
</evidence>
<organism evidence="1 2">
    <name type="scientific">Epidermidibacterium keratini</name>
    <dbReference type="NCBI Taxonomy" id="1891644"/>
    <lineage>
        <taxon>Bacteria</taxon>
        <taxon>Bacillati</taxon>
        <taxon>Actinomycetota</taxon>
        <taxon>Actinomycetes</taxon>
        <taxon>Sporichthyales</taxon>
        <taxon>Sporichthyaceae</taxon>
        <taxon>Epidermidibacterium</taxon>
    </lineage>
</organism>
<sequence>MSAWIVWTVAIAMLVLAGFIAATRSRAAARTRELASEMARARRAIALAEASRDTYPGQLAKADVLLDQATGLLSGNDDPATAIRARELAEQADELWRVTGSDT</sequence>
<reference evidence="1 2" key="1">
    <citation type="journal article" date="2018" name="Int. J. Syst. Evol. Microbiol.">
        <title>Epidermidibacterium keratini gen. nov., sp. nov., a member of the family Sporichthyaceae, isolated from keratin epidermis.</title>
        <authorList>
            <person name="Lee D.G."/>
            <person name="Trujillo M.E."/>
            <person name="Kang S."/>
            <person name="Nam J.J."/>
            <person name="Kim Y.J."/>
        </authorList>
    </citation>
    <scope>NUCLEOTIDE SEQUENCE [LARGE SCALE GENOMIC DNA]</scope>
    <source>
        <strain evidence="1 2">EPI-7</strain>
    </source>
</reference>
<dbReference type="KEGG" id="eke:EK0264_07270"/>
<accession>A0A7L4YMN1</accession>
<proteinExistence type="predicted"/>
<dbReference type="Proteomes" id="UP000463857">
    <property type="component" value="Chromosome"/>
</dbReference>
<dbReference type="InterPro" id="IPR045645">
    <property type="entry name" value="DUF6403"/>
</dbReference>
<dbReference type="RefSeq" id="WP_159544234.1">
    <property type="nucleotide sequence ID" value="NZ_CP047156.1"/>
</dbReference>
<keyword evidence="2" id="KW-1185">Reference proteome</keyword>
<name>A0A7L4YMN1_9ACTN</name>